<name>A0ACC7VLC0_9BACI</name>
<organism evidence="1 2">
    <name type="scientific">Pontibacillus yanchengensis</name>
    <dbReference type="NCBI Taxonomy" id="462910"/>
    <lineage>
        <taxon>Bacteria</taxon>
        <taxon>Bacillati</taxon>
        <taxon>Bacillota</taxon>
        <taxon>Bacilli</taxon>
        <taxon>Bacillales</taxon>
        <taxon>Bacillaceae</taxon>
        <taxon>Pontibacillus</taxon>
    </lineage>
</organism>
<accession>A0ACC7VLC0</accession>
<proteinExistence type="predicted"/>
<dbReference type="Proteomes" id="UP000466692">
    <property type="component" value="Unassembled WGS sequence"/>
</dbReference>
<evidence type="ECO:0000313" key="1">
    <source>
        <dbReference type="EMBL" id="MYL55455.1"/>
    </source>
</evidence>
<sequence length="545" mass="58115">MAKDIKFSEEARRSMLRGVDRLADAVKVTLGPKGRNVVLEKKYGSPLITNDGVTIAKEIELEDHFENMGAQLVSEVASKTNEIAGDGTTTATVLAQAMITEGLKNVASGANPVGVRRGIEKATEVAIEELKKISKPIEGKESISQVASISSSDEEVGQLIAEAMERVGNDGVITIEESKGFNTEMEVVEGMQFDRGYASPYMVSDQDKMEAVLENPYILITDKKITNIQEVLPVLEQVVQQSRPLLMISEDVEGEALATLVVNKLRGTFNAVSVKAPGFGDRRKAMLEDIATITGGQVITEDLGLELKNTRMDQLGRANKVVVTKDDTTIVEGAGTAETIGNRVNQLRSQLEETTSEFDKEKLQERLAKLAGGVAVIKVGAATETELKERKLRIEDALNSTRAAVEEGIVAGGGTALVNIYNHVASLDLSDDEATGAKILLRALEEPVRQIAHNAGMEGSVIIERLKGEQVGIGFNAATGEWVNMIEAGIVDPTKVTRSALQNASSVAAMFLTTEAVVADKPGEDDNAGGGMPDMGGMGGMGGMM</sequence>
<gene>
    <name evidence="1" type="primary">groL</name>
    <name evidence="1" type="ORF">GLW08_19270</name>
</gene>
<evidence type="ECO:0000313" key="2">
    <source>
        <dbReference type="Proteomes" id="UP000466692"/>
    </source>
</evidence>
<dbReference type="EMBL" id="WMEU01000009">
    <property type="protein sequence ID" value="MYL55455.1"/>
    <property type="molecule type" value="Genomic_DNA"/>
</dbReference>
<protein>
    <submittedName>
        <fullName evidence="1">Chaperonin GroEL</fullName>
    </submittedName>
</protein>
<keyword evidence="2" id="KW-1185">Reference proteome</keyword>
<reference evidence="1" key="1">
    <citation type="submission" date="2019-11" db="EMBL/GenBank/DDBJ databases">
        <title>Genome sequences of 17 halophilic strains isolated from different environments.</title>
        <authorList>
            <person name="Furrow R.E."/>
        </authorList>
    </citation>
    <scope>NUCLEOTIDE SEQUENCE</scope>
    <source>
        <strain evidence="1">22510_22_Filter</strain>
    </source>
</reference>
<comment type="caution">
    <text evidence="1">The sequence shown here is derived from an EMBL/GenBank/DDBJ whole genome shotgun (WGS) entry which is preliminary data.</text>
</comment>